<reference evidence="6 7" key="1">
    <citation type="submission" date="2020-08" db="EMBL/GenBank/DDBJ databases">
        <title>Sequencing the genomes of 1000 actinobacteria strains.</title>
        <authorList>
            <person name="Klenk H.-P."/>
        </authorList>
    </citation>
    <scope>NUCLEOTIDE SEQUENCE [LARGE SCALE GENOMIC DNA]</scope>
    <source>
        <strain evidence="6 7">DSM 44230</strain>
    </source>
</reference>
<dbReference type="SUPFAM" id="SSF52540">
    <property type="entry name" value="P-loop containing nucleoside triphosphate hydrolases"/>
    <property type="match status" value="1"/>
</dbReference>
<dbReference type="PROSITE" id="PS00211">
    <property type="entry name" value="ABC_TRANSPORTER_1"/>
    <property type="match status" value="1"/>
</dbReference>
<comment type="caution">
    <text evidence="6">The sequence shown here is derived from an EMBL/GenBank/DDBJ whole genome shotgun (WGS) entry which is preliminary data.</text>
</comment>
<feature type="domain" description="ABC transporter" evidence="5">
    <location>
        <begin position="4"/>
        <end position="205"/>
    </location>
</feature>
<evidence type="ECO:0000256" key="2">
    <source>
        <dbReference type="ARBA" id="ARBA00022448"/>
    </source>
</evidence>
<protein>
    <submittedName>
        <fullName evidence="6">ABC-type multidrug transport system ATPase subunit</fullName>
    </submittedName>
</protein>
<evidence type="ECO:0000256" key="4">
    <source>
        <dbReference type="ARBA" id="ARBA00022840"/>
    </source>
</evidence>
<dbReference type="PANTHER" id="PTHR43335">
    <property type="entry name" value="ABC TRANSPORTER, ATP-BINDING PROTEIN"/>
    <property type="match status" value="1"/>
</dbReference>
<dbReference type="Gene3D" id="3.40.50.300">
    <property type="entry name" value="P-loop containing nucleotide triphosphate hydrolases"/>
    <property type="match status" value="1"/>
</dbReference>
<proteinExistence type="inferred from homology"/>
<keyword evidence="7" id="KW-1185">Reference proteome</keyword>
<name>A0A7W7C6Z3_9PSEU</name>
<evidence type="ECO:0000313" key="6">
    <source>
        <dbReference type="EMBL" id="MBB4675641.1"/>
    </source>
</evidence>
<evidence type="ECO:0000256" key="3">
    <source>
        <dbReference type="ARBA" id="ARBA00022741"/>
    </source>
</evidence>
<accession>A0A7W7C6Z3</accession>
<keyword evidence="4" id="KW-0067">ATP-binding</keyword>
<dbReference type="EMBL" id="JACHMH010000001">
    <property type="protein sequence ID" value="MBB4675641.1"/>
    <property type="molecule type" value="Genomic_DNA"/>
</dbReference>
<keyword evidence="2" id="KW-0813">Transport</keyword>
<dbReference type="InterPro" id="IPR027417">
    <property type="entry name" value="P-loop_NTPase"/>
</dbReference>
<dbReference type="Proteomes" id="UP000533598">
    <property type="component" value="Unassembled WGS sequence"/>
</dbReference>
<dbReference type="InterPro" id="IPR003439">
    <property type="entry name" value="ABC_transporter-like_ATP-bd"/>
</dbReference>
<organism evidence="6 7">
    <name type="scientific">Crossiella cryophila</name>
    <dbReference type="NCBI Taxonomy" id="43355"/>
    <lineage>
        <taxon>Bacteria</taxon>
        <taxon>Bacillati</taxon>
        <taxon>Actinomycetota</taxon>
        <taxon>Actinomycetes</taxon>
        <taxon>Pseudonocardiales</taxon>
        <taxon>Pseudonocardiaceae</taxon>
        <taxon>Crossiella</taxon>
    </lineage>
</organism>
<dbReference type="PANTHER" id="PTHR43335:SF4">
    <property type="entry name" value="ABC TRANSPORTER, ATP-BINDING PROTEIN"/>
    <property type="match status" value="1"/>
</dbReference>
<evidence type="ECO:0000256" key="1">
    <source>
        <dbReference type="ARBA" id="ARBA00005417"/>
    </source>
</evidence>
<evidence type="ECO:0000259" key="5">
    <source>
        <dbReference type="PROSITE" id="PS50893"/>
    </source>
</evidence>
<sequence>MAEIVAAGLGVRVAERWLFRELDLTVESGECVALTGANGIGKSTLLRCVYGTQPVSEGQVLVAGVVPDETSVAFRRAVSVKLDDSELFAELSPRQHIDLLLGSFGRPATPADVQELLEYAGLGVCADVAAAALSAGQRQRLLLLGAIARPHDVLLLDEPERALDAGARGWVAELVRQCTAEGVAVVVATHDPNLRAAIADRTVELT</sequence>
<dbReference type="InterPro" id="IPR017871">
    <property type="entry name" value="ABC_transporter-like_CS"/>
</dbReference>
<evidence type="ECO:0000313" key="7">
    <source>
        <dbReference type="Proteomes" id="UP000533598"/>
    </source>
</evidence>
<dbReference type="RefSeq" id="WP_185001590.1">
    <property type="nucleotide sequence ID" value="NZ_BAAAUI010000031.1"/>
</dbReference>
<dbReference type="SMART" id="SM00382">
    <property type="entry name" value="AAA"/>
    <property type="match status" value="1"/>
</dbReference>
<dbReference type="GO" id="GO:0016887">
    <property type="term" value="F:ATP hydrolysis activity"/>
    <property type="evidence" value="ECO:0007669"/>
    <property type="project" value="InterPro"/>
</dbReference>
<dbReference type="PROSITE" id="PS50893">
    <property type="entry name" value="ABC_TRANSPORTER_2"/>
    <property type="match status" value="1"/>
</dbReference>
<dbReference type="InterPro" id="IPR003593">
    <property type="entry name" value="AAA+_ATPase"/>
</dbReference>
<dbReference type="GO" id="GO:0005524">
    <property type="term" value="F:ATP binding"/>
    <property type="evidence" value="ECO:0007669"/>
    <property type="project" value="UniProtKB-KW"/>
</dbReference>
<keyword evidence="3" id="KW-0547">Nucleotide-binding</keyword>
<dbReference type="AlphaFoldDB" id="A0A7W7C6Z3"/>
<gene>
    <name evidence="6" type="ORF">HNR67_001759</name>
</gene>
<dbReference type="Pfam" id="PF00005">
    <property type="entry name" value="ABC_tran"/>
    <property type="match status" value="1"/>
</dbReference>
<comment type="similarity">
    <text evidence="1">Belongs to the ABC transporter superfamily.</text>
</comment>